<feature type="region of interest" description="Disordered" evidence="1">
    <location>
        <begin position="48"/>
        <end position="78"/>
    </location>
</feature>
<dbReference type="RefSeq" id="WP_183198441.1">
    <property type="nucleotide sequence ID" value="NZ_JACIEK010000001.1"/>
</dbReference>
<evidence type="ECO:0000313" key="3">
    <source>
        <dbReference type="EMBL" id="MBB3997179.1"/>
    </source>
</evidence>
<keyword evidence="4" id="KW-1185">Reference proteome</keyword>
<proteinExistence type="predicted"/>
<dbReference type="AlphaFoldDB" id="A0A7W6EA91"/>
<dbReference type="InterPro" id="IPR013321">
    <property type="entry name" value="Arc_rbn_hlx_hlx"/>
</dbReference>
<dbReference type="GO" id="GO:0003677">
    <property type="term" value="F:DNA binding"/>
    <property type="evidence" value="ECO:0007669"/>
    <property type="project" value="InterPro"/>
</dbReference>
<dbReference type="SUPFAM" id="SSF47598">
    <property type="entry name" value="Ribbon-helix-helix"/>
    <property type="match status" value="1"/>
</dbReference>
<sequence length="78" mass="8515">MTEAIRNIPPFGVRLPADIKRWIEDVARRDDRSQNYVIVQTIRERMAREATGQGSKANSPAASEHTGGLVSAGNVHSG</sequence>
<comment type="caution">
    <text evidence="3">The sequence shown here is derived from an EMBL/GenBank/DDBJ whole genome shotgun (WGS) entry which is preliminary data.</text>
</comment>
<name>A0A7W6EA91_9HYPH</name>
<organism evidence="3 4">
    <name type="scientific">Aureimonas pseudogalii</name>
    <dbReference type="NCBI Taxonomy" id="1744844"/>
    <lineage>
        <taxon>Bacteria</taxon>
        <taxon>Pseudomonadati</taxon>
        <taxon>Pseudomonadota</taxon>
        <taxon>Alphaproteobacteria</taxon>
        <taxon>Hyphomicrobiales</taxon>
        <taxon>Aurantimonadaceae</taxon>
        <taxon>Aureimonas</taxon>
    </lineage>
</organism>
<protein>
    <submittedName>
        <fullName evidence="3">Putative transcriptional regulator</fullName>
    </submittedName>
</protein>
<feature type="compositionally biased region" description="Polar residues" evidence="1">
    <location>
        <begin position="52"/>
        <end position="61"/>
    </location>
</feature>
<feature type="domain" description="Arc-like DNA binding" evidence="2">
    <location>
        <begin position="6"/>
        <end position="50"/>
    </location>
</feature>
<dbReference type="Pfam" id="PF03869">
    <property type="entry name" value="Arc"/>
    <property type="match status" value="1"/>
</dbReference>
<evidence type="ECO:0000259" key="2">
    <source>
        <dbReference type="Pfam" id="PF03869"/>
    </source>
</evidence>
<evidence type="ECO:0000256" key="1">
    <source>
        <dbReference type="SAM" id="MobiDB-lite"/>
    </source>
</evidence>
<dbReference type="GO" id="GO:0006355">
    <property type="term" value="P:regulation of DNA-templated transcription"/>
    <property type="evidence" value="ECO:0007669"/>
    <property type="project" value="InterPro"/>
</dbReference>
<dbReference type="EMBL" id="JACIEK010000001">
    <property type="protein sequence ID" value="MBB3997179.1"/>
    <property type="molecule type" value="Genomic_DNA"/>
</dbReference>
<evidence type="ECO:0000313" key="4">
    <source>
        <dbReference type="Proteomes" id="UP000542776"/>
    </source>
</evidence>
<dbReference type="Gene3D" id="1.10.1220.10">
    <property type="entry name" value="Met repressor-like"/>
    <property type="match status" value="1"/>
</dbReference>
<reference evidence="3 4" key="1">
    <citation type="submission" date="2020-08" db="EMBL/GenBank/DDBJ databases">
        <title>Genomic Encyclopedia of Type Strains, Phase IV (KMG-IV): sequencing the most valuable type-strain genomes for metagenomic binning, comparative biology and taxonomic classification.</title>
        <authorList>
            <person name="Goeker M."/>
        </authorList>
    </citation>
    <scope>NUCLEOTIDE SEQUENCE [LARGE SCALE GENOMIC DNA]</scope>
    <source>
        <strain evidence="3 4">DSM 102238</strain>
    </source>
</reference>
<dbReference type="InterPro" id="IPR005569">
    <property type="entry name" value="Arc_DNA-bd_dom"/>
</dbReference>
<accession>A0A7W6EA91</accession>
<dbReference type="Proteomes" id="UP000542776">
    <property type="component" value="Unassembled WGS sequence"/>
</dbReference>
<gene>
    <name evidence="3" type="ORF">GGR04_001000</name>
</gene>
<dbReference type="InterPro" id="IPR010985">
    <property type="entry name" value="Ribbon_hlx_hlx"/>
</dbReference>